<dbReference type="EMBL" id="LBWG01000014">
    <property type="protein sequence ID" value="KKR04008.1"/>
    <property type="molecule type" value="Genomic_DNA"/>
</dbReference>
<keyword evidence="2" id="KW-0489">Methyltransferase</keyword>
<protein>
    <submittedName>
        <fullName evidence="2">Methyltransferase FkbM family</fullName>
    </submittedName>
</protein>
<accession>A0A0G0MLH8</accession>
<dbReference type="SUPFAM" id="SSF53335">
    <property type="entry name" value="S-adenosyl-L-methionine-dependent methyltransferases"/>
    <property type="match status" value="1"/>
</dbReference>
<dbReference type="InterPro" id="IPR006342">
    <property type="entry name" value="FkbM_mtfrase"/>
</dbReference>
<comment type="caution">
    <text evidence="2">The sequence shown here is derived from an EMBL/GenBank/DDBJ whole genome shotgun (WGS) entry which is preliminary data.</text>
</comment>
<dbReference type="GO" id="GO:0032259">
    <property type="term" value="P:methylation"/>
    <property type="evidence" value="ECO:0007669"/>
    <property type="project" value="UniProtKB-KW"/>
</dbReference>
<gene>
    <name evidence="2" type="ORF">UT30_C0014G0016</name>
</gene>
<evidence type="ECO:0000313" key="3">
    <source>
        <dbReference type="Proteomes" id="UP000033935"/>
    </source>
</evidence>
<evidence type="ECO:0000259" key="1">
    <source>
        <dbReference type="Pfam" id="PF05050"/>
    </source>
</evidence>
<dbReference type="PANTHER" id="PTHR36973:SF4">
    <property type="entry name" value="NODULATION PROTEIN"/>
    <property type="match status" value="1"/>
</dbReference>
<keyword evidence="2" id="KW-0808">Transferase</keyword>
<dbReference type="InterPro" id="IPR053188">
    <property type="entry name" value="FkbM_Methyltransferase"/>
</dbReference>
<proteinExistence type="predicted"/>
<evidence type="ECO:0000313" key="2">
    <source>
        <dbReference type="EMBL" id="KKR04008.1"/>
    </source>
</evidence>
<dbReference type="PANTHER" id="PTHR36973">
    <property type="entry name" value="SLL1456 PROTEIN-RELATED"/>
    <property type="match status" value="1"/>
</dbReference>
<dbReference type="Pfam" id="PF05050">
    <property type="entry name" value="Methyltransf_21"/>
    <property type="match status" value="1"/>
</dbReference>
<sequence>MPRKIIRLLEVLNEPDAFRQFIKLRNRFSISSFHINRMISNYQPIFHTVIDAGANVGQFALAAAQRFPMADIHCFEPVPDVCEILKKNTKKISKIHIYNCAVGDISGKIKFHRNDYTPASSAMAIQGDMKEHNRANCQTQHTKTIEVDVFKIDDLVSTFSINVKKPVLLKLDVQGYEKKTIQGAVKTLESIDYIVLEATFVKLYENQPLFDELHEMLHNINFEFIAPLDVNVGINKSIVEMDILYKRKNL</sequence>
<dbReference type="Gene3D" id="3.40.50.150">
    <property type="entry name" value="Vaccinia Virus protein VP39"/>
    <property type="match status" value="1"/>
</dbReference>
<reference evidence="2 3" key="1">
    <citation type="journal article" date="2015" name="Nature">
        <title>rRNA introns, odd ribosomes, and small enigmatic genomes across a large radiation of phyla.</title>
        <authorList>
            <person name="Brown C.T."/>
            <person name="Hug L.A."/>
            <person name="Thomas B.C."/>
            <person name="Sharon I."/>
            <person name="Castelle C.J."/>
            <person name="Singh A."/>
            <person name="Wilkins M.J."/>
            <person name="Williams K.H."/>
            <person name="Banfield J.F."/>
        </authorList>
    </citation>
    <scope>NUCLEOTIDE SEQUENCE [LARGE SCALE GENOMIC DNA]</scope>
</reference>
<feature type="domain" description="Methyltransferase FkbM" evidence="1">
    <location>
        <begin position="51"/>
        <end position="224"/>
    </location>
</feature>
<dbReference type="Proteomes" id="UP000033935">
    <property type="component" value="Unassembled WGS sequence"/>
</dbReference>
<name>A0A0G0MLH8_9BACT</name>
<dbReference type="InterPro" id="IPR029063">
    <property type="entry name" value="SAM-dependent_MTases_sf"/>
</dbReference>
<dbReference type="NCBIfam" id="TIGR01444">
    <property type="entry name" value="fkbM_fam"/>
    <property type="match status" value="1"/>
</dbReference>
<dbReference type="AlphaFoldDB" id="A0A0G0MLH8"/>
<organism evidence="2 3">
    <name type="scientific">Candidatus Uhrbacteria bacterium GW2011_GWF2_39_13</name>
    <dbReference type="NCBI Taxonomy" id="1618995"/>
    <lineage>
        <taxon>Bacteria</taxon>
        <taxon>Candidatus Uhriibacteriota</taxon>
    </lineage>
</organism>
<dbReference type="GO" id="GO:0008171">
    <property type="term" value="F:O-methyltransferase activity"/>
    <property type="evidence" value="ECO:0007669"/>
    <property type="project" value="TreeGrafter"/>
</dbReference>